<evidence type="ECO:0000256" key="1">
    <source>
        <dbReference type="ARBA" id="ARBA00022723"/>
    </source>
</evidence>
<dbReference type="InterPro" id="IPR006585">
    <property type="entry name" value="FTP1"/>
</dbReference>
<dbReference type="SUPFAM" id="SSF49785">
    <property type="entry name" value="Galactose-binding domain-like"/>
    <property type="match status" value="1"/>
</dbReference>
<gene>
    <name evidence="4" type="ORF">PACLA_8A055907</name>
</gene>
<organism evidence="4 5">
    <name type="scientific">Paramuricea clavata</name>
    <name type="common">Red gorgonian</name>
    <name type="synonym">Violescent sea-whip</name>
    <dbReference type="NCBI Taxonomy" id="317549"/>
    <lineage>
        <taxon>Eukaryota</taxon>
        <taxon>Metazoa</taxon>
        <taxon>Cnidaria</taxon>
        <taxon>Anthozoa</taxon>
        <taxon>Octocorallia</taxon>
        <taxon>Malacalcyonacea</taxon>
        <taxon>Plexauridae</taxon>
        <taxon>Paramuricea</taxon>
    </lineage>
</organism>
<dbReference type="GO" id="GO:0046872">
    <property type="term" value="F:metal ion binding"/>
    <property type="evidence" value="ECO:0007669"/>
    <property type="project" value="UniProtKB-KW"/>
</dbReference>
<proteinExistence type="predicted"/>
<name>A0A7D9EUQ8_PARCT</name>
<dbReference type="SUPFAM" id="SSF56436">
    <property type="entry name" value="C-type lectin-like"/>
    <property type="match status" value="1"/>
</dbReference>
<dbReference type="Gene3D" id="2.60.120.260">
    <property type="entry name" value="Galactose-binding domain-like"/>
    <property type="match status" value="1"/>
</dbReference>
<evidence type="ECO:0000313" key="4">
    <source>
        <dbReference type="EMBL" id="CAB4018129.1"/>
    </source>
</evidence>
<evidence type="ECO:0000256" key="2">
    <source>
        <dbReference type="ARBA" id="ARBA00022837"/>
    </source>
</evidence>
<evidence type="ECO:0000256" key="3">
    <source>
        <dbReference type="ARBA" id="ARBA00023157"/>
    </source>
</evidence>
<keyword evidence="3" id="KW-1015">Disulfide bond</keyword>
<keyword evidence="2" id="KW-0106">Calcium</keyword>
<dbReference type="SMART" id="SM00607">
    <property type="entry name" value="FTP"/>
    <property type="match status" value="1"/>
</dbReference>
<dbReference type="InterPro" id="IPR016187">
    <property type="entry name" value="CTDL_fold"/>
</dbReference>
<comment type="caution">
    <text evidence="4">The sequence shown here is derived from an EMBL/GenBank/DDBJ whole genome shotgun (WGS) entry which is preliminary data.</text>
</comment>
<reference evidence="4" key="1">
    <citation type="submission" date="2020-04" db="EMBL/GenBank/DDBJ databases">
        <authorList>
            <person name="Alioto T."/>
            <person name="Alioto T."/>
            <person name="Gomez Garrido J."/>
        </authorList>
    </citation>
    <scope>NUCLEOTIDE SEQUENCE</scope>
    <source>
        <strain evidence="4">A484AB</strain>
    </source>
</reference>
<dbReference type="AlphaFoldDB" id="A0A7D9EUQ8"/>
<dbReference type="InterPro" id="IPR008979">
    <property type="entry name" value="Galactose-bd-like_sf"/>
</dbReference>
<protein>
    <submittedName>
        <fullName evidence="4">Uncharacterized protein</fullName>
    </submittedName>
</protein>
<evidence type="ECO:0000313" key="5">
    <source>
        <dbReference type="Proteomes" id="UP001152795"/>
    </source>
</evidence>
<dbReference type="InterPro" id="IPR016186">
    <property type="entry name" value="C-type_lectin-like/link_sf"/>
</dbReference>
<sequence>MSLISNMDAVLDDLIGYFYVSKTSQKNSSAIYYSMEVDRYGEYISEFSATHLDRNWTENGDVVYVKSHQNNQDNGNCPPGYLNIMNKCLWLMCRVSSPTDAEYRCSRTFGTLASLDETGMTRLAEYFDHIKLVKARSVRITQITVGLSRKDRQWVWNDGRVYNNSERTLMDIDSKNAYAFLTWDGNKLVLKDSYVYSQYHLCEKRGENLAYNSWSSQSSTSPEFSSQLAVDGLDYTCSLTLQPTKRSQNSWWKIILDEPAKIYSVKIRLPKLIVAGNTLVTVGLRDDGTLPNFAKDLEIDNTPENIVICEPPSFARYVMIESKDGGYLQLCEVDVYAAGNPLPFLFKIRKS</sequence>
<dbReference type="Gene3D" id="3.10.100.10">
    <property type="entry name" value="Mannose-Binding Protein A, subunit A"/>
    <property type="match status" value="1"/>
</dbReference>
<dbReference type="OrthoDB" id="409956at2759"/>
<dbReference type="EMBL" id="CACRXK020009867">
    <property type="protein sequence ID" value="CAB4018129.1"/>
    <property type="molecule type" value="Genomic_DNA"/>
</dbReference>
<dbReference type="Proteomes" id="UP001152795">
    <property type="component" value="Unassembled WGS sequence"/>
</dbReference>
<accession>A0A7D9EUQ8</accession>
<keyword evidence="5" id="KW-1185">Reference proteome</keyword>
<keyword evidence="1" id="KW-0479">Metal-binding</keyword>